<dbReference type="SUPFAM" id="SSF53955">
    <property type="entry name" value="Lysozyme-like"/>
    <property type="match status" value="1"/>
</dbReference>
<comment type="caution">
    <text evidence="10">The sequence shown here is derived from an EMBL/GenBank/DDBJ whole genome shotgun (WGS) entry which is preliminary data.</text>
</comment>
<dbReference type="InterPro" id="IPR008984">
    <property type="entry name" value="SMAD_FHA_dom_sf"/>
</dbReference>
<accession>A0A3N6QRA1</accession>
<dbReference type="Pfam" id="PF00498">
    <property type="entry name" value="FHA"/>
    <property type="match status" value="1"/>
</dbReference>
<comment type="catalytic activity">
    <reaction evidence="8">
        <text>[GlcNAc-(1-&gt;4)-Mur2Ac(oyl-L-Ala-gamma-D-Glu-L-Lys-D-Ala-D-Ala)](n)-di-trans,octa-cis-undecaprenyl diphosphate + beta-D-GlcNAc-(1-&gt;4)-Mur2Ac(oyl-L-Ala-gamma-D-Glu-L-Lys-D-Ala-D-Ala)-di-trans,octa-cis-undecaprenyl diphosphate = [GlcNAc-(1-&gt;4)-Mur2Ac(oyl-L-Ala-gamma-D-Glu-L-Lys-D-Ala-D-Ala)](n+1)-di-trans,octa-cis-undecaprenyl diphosphate + di-trans,octa-cis-undecaprenyl diphosphate + H(+)</text>
        <dbReference type="Rhea" id="RHEA:23708"/>
        <dbReference type="Rhea" id="RHEA-COMP:9602"/>
        <dbReference type="Rhea" id="RHEA-COMP:9603"/>
        <dbReference type="ChEBI" id="CHEBI:15378"/>
        <dbReference type="ChEBI" id="CHEBI:58405"/>
        <dbReference type="ChEBI" id="CHEBI:60033"/>
        <dbReference type="ChEBI" id="CHEBI:78435"/>
        <dbReference type="EC" id="2.4.99.28"/>
    </reaction>
</comment>
<sequence length="762" mass="84417">MNYSRPPRNSQTLLGNITQMVQTIHANVNFSRLALRPNAKVPELWIQETENTPAKKYPLLGDRYLLGRSSQACDIVIRNPLISKIHLSVSKNTNKSNAPYIVKDENSANGIYNGKKQVSRMSLRHGDVLTLGPPVLADTVKIRYVDPPVWYFQAFRYTVFGLSGLTALISLMILLEWTKFQVDPLPNPITGPVVVYARDGQTPLRPTYRNAHYELGRISKFSKYLPDAVIASEDSRFYWHFGVDPIGITRAVLTNLRADGISQGGSTVTQQLARSVFRDYVGTEDSLGRKLREAIVSFKIEAFYSKNDVLLNYLNKVYLGLDLYGFEDASRFYFGKSAQDLTLSEAATLVGILPAPNTFNPVENYQIAIEKRDGVIYRMLSLGIIDQQEADRARRSRVEINPKAIEILQSTIAPYYYSYVFSELEELLGEDLAREGNFVVQTALNPEIQTLAETSLQEAINNAGSYANFSQGAVVTIDSKNGEVIALTGGEDYQQSQFNRATQAQRQPGSTFKVFAYAAALERGIPPTRLYSCNSLRWMGQTYGGCQRSGGNTNMYTGIALSENVVALRVAQQVGLGNVVRMAKRLGVKSKLDAVPGLILGQNEVNVLEMTGAYGAIANRGVGNRPHTIRKIIDTSDCSDRDNIYTCRCIYSYNSDPKCENTQGDIQANRQILKPQIADTMTQMLQGVVQYGTGRGAYVGLDEAGKTGTTNRGVDLWFVGYIPNKSMVTGIWLGNDDNSPTYSSSGQAAQLWGNYMKKVVAE</sequence>
<keyword evidence="11" id="KW-1185">Reference proteome</keyword>
<evidence type="ECO:0000313" key="11">
    <source>
        <dbReference type="Proteomes" id="UP000269154"/>
    </source>
</evidence>
<dbReference type="AlphaFoldDB" id="A0A3N6QRA1"/>
<dbReference type="InterPro" id="IPR001264">
    <property type="entry name" value="Glyco_trans_51"/>
</dbReference>
<evidence type="ECO:0000256" key="3">
    <source>
        <dbReference type="ARBA" id="ARBA00022676"/>
    </source>
</evidence>
<reference evidence="10 11" key="1">
    <citation type="journal article" date="2018" name="ACS Chem. Biol.">
        <title>Ketoreductase domain dysfunction expands chemodiversity: malyngamide biosynthesis in the cyanobacterium Okeania hirsuta.</title>
        <authorList>
            <person name="Moss N.A."/>
            <person name="Leao T."/>
            <person name="Rankin M."/>
            <person name="McCullough T.M."/>
            <person name="Qu P."/>
            <person name="Korobeynikov A."/>
            <person name="Smith J.L."/>
            <person name="Gerwick L."/>
            <person name="Gerwick W.H."/>
        </authorList>
    </citation>
    <scope>NUCLEOTIDE SEQUENCE [LARGE SCALE GENOMIC DNA]</scope>
    <source>
        <strain evidence="10 11">PAB10Feb10-1</strain>
    </source>
</reference>
<dbReference type="InterPro" id="IPR000253">
    <property type="entry name" value="FHA_dom"/>
</dbReference>
<proteinExistence type="predicted"/>
<dbReference type="Pfam" id="PF00905">
    <property type="entry name" value="Transpeptidase"/>
    <property type="match status" value="1"/>
</dbReference>
<dbReference type="Proteomes" id="UP000269154">
    <property type="component" value="Unassembled WGS sequence"/>
</dbReference>
<dbReference type="Gene3D" id="2.60.200.20">
    <property type="match status" value="1"/>
</dbReference>
<keyword evidence="1" id="KW-0121">Carboxypeptidase</keyword>
<evidence type="ECO:0000259" key="9">
    <source>
        <dbReference type="PROSITE" id="PS50006"/>
    </source>
</evidence>
<dbReference type="InterPro" id="IPR023346">
    <property type="entry name" value="Lysozyme-like_dom_sf"/>
</dbReference>
<dbReference type="PANTHER" id="PTHR32282">
    <property type="entry name" value="BINDING PROTEIN TRANSPEPTIDASE, PUTATIVE-RELATED"/>
    <property type="match status" value="1"/>
</dbReference>
<dbReference type="Gene3D" id="1.10.3810.10">
    <property type="entry name" value="Biosynthetic peptidoglycan transglycosylase-like"/>
    <property type="match status" value="1"/>
</dbReference>
<dbReference type="RefSeq" id="WP_124154340.1">
    <property type="nucleotide sequence ID" value="NZ_CAWOLW010000113.1"/>
</dbReference>
<dbReference type="InterPro" id="IPR012338">
    <property type="entry name" value="Beta-lactam/transpept-like"/>
</dbReference>
<evidence type="ECO:0000256" key="2">
    <source>
        <dbReference type="ARBA" id="ARBA00022670"/>
    </source>
</evidence>
<evidence type="ECO:0000256" key="1">
    <source>
        <dbReference type="ARBA" id="ARBA00022645"/>
    </source>
</evidence>
<keyword evidence="2" id="KW-0645">Protease</keyword>
<keyword evidence="3" id="KW-0328">Glycosyltransferase</keyword>
<dbReference type="OrthoDB" id="9766909at2"/>
<dbReference type="SUPFAM" id="SSF49879">
    <property type="entry name" value="SMAD/FHA domain"/>
    <property type="match status" value="1"/>
</dbReference>
<dbReference type="GO" id="GO:0006508">
    <property type="term" value="P:proteolysis"/>
    <property type="evidence" value="ECO:0007669"/>
    <property type="project" value="UniProtKB-KW"/>
</dbReference>
<name>A0A3N6QRA1_9CYAN</name>
<keyword evidence="5" id="KW-0378">Hydrolase</keyword>
<dbReference type="PANTHER" id="PTHR32282:SF31">
    <property type="entry name" value="PEPTIDOGLYCAN GLYCOSYLTRANSFERASE"/>
    <property type="match status" value="1"/>
</dbReference>
<dbReference type="GO" id="GO:0009002">
    <property type="term" value="F:serine-type D-Ala-D-Ala carboxypeptidase activity"/>
    <property type="evidence" value="ECO:0007669"/>
    <property type="project" value="UniProtKB-EC"/>
</dbReference>
<dbReference type="EMBL" id="RCBY01000020">
    <property type="protein sequence ID" value="RQH51412.1"/>
    <property type="molecule type" value="Genomic_DNA"/>
</dbReference>
<dbReference type="InterPro" id="IPR050396">
    <property type="entry name" value="Glycosyltr_51/Transpeptidase"/>
</dbReference>
<feature type="domain" description="FHA" evidence="9">
    <location>
        <begin position="64"/>
        <end position="118"/>
    </location>
</feature>
<evidence type="ECO:0000256" key="7">
    <source>
        <dbReference type="ARBA" id="ARBA00034000"/>
    </source>
</evidence>
<keyword evidence="6" id="KW-0511">Multifunctional enzyme</keyword>
<evidence type="ECO:0000256" key="8">
    <source>
        <dbReference type="ARBA" id="ARBA00049902"/>
    </source>
</evidence>
<comment type="catalytic activity">
    <reaction evidence="7">
        <text>Preferential cleavage: (Ac)2-L-Lys-D-Ala-|-D-Ala. Also transpeptidation of peptidyl-alanyl moieties that are N-acyl substituents of D-alanine.</text>
        <dbReference type="EC" id="3.4.16.4"/>
    </reaction>
</comment>
<dbReference type="Gene3D" id="3.40.710.10">
    <property type="entry name" value="DD-peptidase/beta-lactamase superfamily"/>
    <property type="match status" value="1"/>
</dbReference>
<gene>
    <name evidence="10" type="ORF">D5R40_05865</name>
</gene>
<dbReference type="InterPro" id="IPR001460">
    <property type="entry name" value="PCN-bd_Tpept"/>
</dbReference>
<evidence type="ECO:0000256" key="6">
    <source>
        <dbReference type="ARBA" id="ARBA00023268"/>
    </source>
</evidence>
<dbReference type="Pfam" id="PF00912">
    <property type="entry name" value="Transgly"/>
    <property type="match status" value="1"/>
</dbReference>
<dbReference type="GO" id="GO:0008658">
    <property type="term" value="F:penicillin binding"/>
    <property type="evidence" value="ECO:0007669"/>
    <property type="project" value="InterPro"/>
</dbReference>
<dbReference type="PROSITE" id="PS50006">
    <property type="entry name" value="FHA_DOMAIN"/>
    <property type="match status" value="1"/>
</dbReference>
<dbReference type="InterPro" id="IPR036950">
    <property type="entry name" value="PBP_transglycosylase"/>
</dbReference>
<dbReference type="GO" id="GO:0030288">
    <property type="term" value="C:outer membrane-bounded periplasmic space"/>
    <property type="evidence" value="ECO:0007669"/>
    <property type="project" value="TreeGrafter"/>
</dbReference>
<dbReference type="GO" id="GO:0008955">
    <property type="term" value="F:peptidoglycan glycosyltransferase activity"/>
    <property type="evidence" value="ECO:0007669"/>
    <property type="project" value="UniProtKB-EC"/>
</dbReference>
<dbReference type="CDD" id="cd00060">
    <property type="entry name" value="FHA"/>
    <property type="match status" value="1"/>
</dbReference>
<evidence type="ECO:0000256" key="5">
    <source>
        <dbReference type="ARBA" id="ARBA00022801"/>
    </source>
</evidence>
<dbReference type="GO" id="GO:0009252">
    <property type="term" value="P:peptidoglycan biosynthetic process"/>
    <property type="evidence" value="ECO:0007669"/>
    <property type="project" value="TreeGrafter"/>
</dbReference>
<dbReference type="SUPFAM" id="SSF56601">
    <property type="entry name" value="beta-lactamase/transpeptidase-like"/>
    <property type="match status" value="1"/>
</dbReference>
<organism evidence="10 11">
    <name type="scientific">Okeania hirsuta</name>
    <dbReference type="NCBI Taxonomy" id="1458930"/>
    <lineage>
        <taxon>Bacteria</taxon>
        <taxon>Bacillati</taxon>
        <taxon>Cyanobacteriota</taxon>
        <taxon>Cyanophyceae</taxon>
        <taxon>Oscillatoriophycideae</taxon>
        <taxon>Oscillatoriales</taxon>
        <taxon>Microcoleaceae</taxon>
        <taxon>Okeania</taxon>
    </lineage>
</organism>
<evidence type="ECO:0000256" key="4">
    <source>
        <dbReference type="ARBA" id="ARBA00022679"/>
    </source>
</evidence>
<dbReference type="SMART" id="SM00240">
    <property type="entry name" value="FHA"/>
    <property type="match status" value="1"/>
</dbReference>
<protein>
    <submittedName>
        <fullName evidence="10">FHA domain-containing protein</fullName>
    </submittedName>
</protein>
<evidence type="ECO:0000313" key="10">
    <source>
        <dbReference type="EMBL" id="RQH51412.1"/>
    </source>
</evidence>
<keyword evidence="4" id="KW-0808">Transferase</keyword>